<dbReference type="Proteomes" id="UP000249688">
    <property type="component" value="Unassembled WGS sequence"/>
</dbReference>
<reference evidence="2 3" key="1">
    <citation type="submission" date="2018-06" db="EMBL/GenBank/DDBJ databases">
        <title>Genomic Encyclopedia of Archaeal and Bacterial Type Strains, Phase II (KMG-II): from individual species to whole genera.</title>
        <authorList>
            <person name="Goeker M."/>
        </authorList>
    </citation>
    <scope>NUCLEOTIDE SEQUENCE [LARGE SCALE GENOMIC DNA]</scope>
    <source>
        <strain evidence="2 3">DSM 24525</strain>
    </source>
</reference>
<protein>
    <submittedName>
        <fullName evidence="2">Uncharacterized protein</fullName>
    </submittedName>
</protein>
<name>A0A2W7IZR3_9PROT</name>
<dbReference type="RefSeq" id="WP_111398580.1">
    <property type="nucleotide sequence ID" value="NZ_QKYU01000013.1"/>
</dbReference>
<feature type="region of interest" description="Disordered" evidence="1">
    <location>
        <begin position="1"/>
        <end position="51"/>
    </location>
</feature>
<evidence type="ECO:0000313" key="2">
    <source>
        <dbReference type="EMBL" id="PZW44857.1"/>
    </source>
</evidence>
<dbReference type="EMBL" id="QKYU01000013">
    <property type="protein sequence ID" value="PZW44857.1"/>
    <property type="molecule type" value="Genomic_DNA"/>
</dbReference>
<keyword evidence="3" id="KW-1185">Reference proteome</keyword>
<gene>
    <name evidence="2" type="ORF">C8P66_11324</name>
</gene>
<proteinExistence type="predicted"/>
<sequence length="62" mass="7292">MGHSRGFRRRLRLHDRSDHDLGAQRRPAQVRNSRDDEGVQVDPATREERQQPGRLLRCYVAL</sequence>
<evidence type="ECO:0000256" key="1">
    <source>
        <dbReference type="SAM" id="MobiDB-lite"/>
    </source>
</evidence>
<feature type="compositionally biased region" description="Basic residues" evidence="1">
    <location>
        <begin position="1"/>
        <end position="13"/>
    </location>
</feature>
<feature type="compositionally biased region" description="Basic and acidic residues" evidence="1">
    <location>
        <begin position="14"/>
        <end position="23"/>
    </location>
</feature>
<accession>A0A2W7IZR3</accession>
<organism evidence="2 3">
    <name type="scientific">Humitalea rosea</name>
    <dbReference type="NCBI Taxonomy" id="990373"/>
    <lineage>
        <taxon>Bacteria</taxon>
        <taxon>Pseudomonadati</taxon>
        <taxon>Pseudomonadota</taxon>
        <taxon>Alphaproteobacteria</taxon>
        <taxon>Acetobacterales</taxon>
        <taxon>Roseomonadaceae</taxon>
        <taxon>Humitalea</taxon>
    </lineage>
</organism>
<dbReference type="AlphaFoldDB" id="A0A2W7IZR3"/>
<evidence type="ECO:0000313" key="3">
    <source>
        <dbReference type="Proteomes" id="UP000249688"/>
    </source>
</evidence>
<comment type="caution">
    <text evidence="2">The sequence shown here is derived from an EMBL/GenBank/DDBJ whole genome shotgun (WGS) entry which is preliminary data.</text>
</comment>